<feature type="region of interest" description="Disordered" evidence="1">
    <location>
        <begin position="103"/>
        <end position="122"/>
    </location>
</feature>
<proteinExistence type="predicted"/>
<accession>A0AAV4SH25</accession>
<feature type="region of interest" description="Disordered" evidence="1">
    <location>
        <begin position="1"/>
        <end position="79"/>
    </location>
</feature>
<reference evidence="2 3" key="1">
    <citation type="submission" date="2021-06" db="EMBL/GenBank/DDBJ databases">
        <title>Caerostris darwini draft genome.</title>
        <authorList>
            <person name="Kono N."/>
            <person name="Arakawa K."/>
        </authorList>
    </citation>
    <scope>NUCLEOTIDE SEQUENCE [LARGE SCALE GENOMIC DNA]</scope>
</reference>
<keyword evidence="3" id="KW-1185">Reference proteome</keyword>
<evidence type="ECO:0000313" key="3">
    <source>
        <dbReference type="Proteomes" id="UP001054837"/>
    </source>
</evidence>
<sequence>MFFSLDKKLQRGSGDPRQKTMAAPTKSSKQADDSCPHVKNPQVRNYEKAHFQKHFGGKGKNKSITEQTLTDGGTRQRSEDNHVFPLLNMTGYAGHVPLCMGGGGRGWTRHKKTSTPPTNYEP</sequence>
<evidence type="ECO:0000256" key="1">
    <source>
        <dbReference type="SAM" id="MobiDB-lite"/>
    </source>
</evidence>
<feature type="compositionally biased region" description="Basic and acidic residues" evidence="1">
    <location>
        <begin position="1"/>
        <end position="18"/>
    </location>
</feature>
<dbReference type="EMBL" id="BPLQ01007868">
    <property type="protein sequence ID" value="GIY32857.1"/>
    <property type="molecule type" value="Genomic_DNA"/>
</dbReference>
<feature type="compositionally biased region" description="Polar residues" evidence="1">
    <location>
        <begin position="62"/>
        <end position="73"/>
    </location>
</feature>
<name>A0AAV4SH25_9ARAC</name>
<organism evidence="2 3">
    <name type="scientific">Caerostris darwini</name>
    <dbReference type="NCBI Taxonomy" id="1538125"/>
    <lineage>
        <taxon>Eukaryota</taxon>
        <taxon>Metazoa</taxon>
        <taxon>Ecdysozoa</taxon>
        <taxon>Arthropoda</taxon>
        <taxon>Chelicerata</taxon>
        <taxon>Arachnida</taxon>
        <taxon>Araneae</taxon>
        <taxon>Araneomorphae</taxon>
        <taxon>Entelegynae</taxon>
        <taxon>Araneoidea</taxon>
        <taxon>Araneidae</taxon>
        <taxon>Caerostris</taxon>
    </lineage>
</organism>
<dbReference type="AlphaFoldDB" id="A0AAV4SH25"/>
<gene>
    <name evidence="2" type="ORF">CDAR_612631</name>
</gene>
<comment type="caution">
    <text evidence="2">The sequence shown here is derived from an EMBL/GenBank/DDBJ whole genome shotgun (WGS) entry which is preliminary data.</text>
</comment>
<dbReference type="Proteomes" id="UP001054837">
    <property type="component" value="Unassembled WGS sequence"/>
</dbReference>
<feature type="compositionally biased region" description="Basic residues" evidence="1">
    <location>
        <begin position="51"/>
        <end position="61"/>
    </location>
</feature>
<protein>
    <submittedName>
        <fullName evidence="2">Uncharacterized protein</fullName>
    </submittedName>
</protein>
<evidence type="ECO:0000313" key="2">
    <source>
        <dbReference type="EMBL" id="GIY32857.1"/>
    </source>
</evidence>